<evidence type="ECO:0000313" key="3">
    <source>
        <dbReference type="EMBL" id="KXT44377.1"/>
    </source>
</evidence>
<feature type="transmembrane region" description="Helical" evidence="1">
    <location>
        <begin position="52"/>
        <end position="71"/>
    </location>
</feature>
<sequence length="268" mass="31194">MASIIFSEQYRKEHLFLVLVASFIVLIDYFFIYFVGSFLLFCIFGAYQKIIFQKVLLILISSHTFYFYPLYPGSWQHKFSNTMSRKDMKRIYILFVLVFTCMGVFSQANYDAFVGTWVYQKNDTIFKIKLQKGVVKSHGKDKRTGIFGGYYLSVKGIVKENYIKTLPTTWDIYTFAPLCNIYIEAYSTTPNYLGFTFYDQRKLHLNGEGILGGTMDLTASNKLHWKLDEKKGLWYALEGDYAEDMVPAPEEWIPRGFSVPADVIMIKE</sequence>
<organism evidence="3">
    <name type="scientific">Bacteroides intestinalis</name>
    <dbReference type="NCBI Taxonomy" id="329854"/>
    <lineage>
        <taxon>Bacteria</taxon>
        <taxon>Pseudomonadati</taxon>
        <taxon>Bacteroidota</taxon>
        <taxon>Bacteroidia</taxon>
        <taxon>Bacteroidales</taxon>
        <taxon>Bacteroidaceae</taxon>
        <taxon>Bacteroides</taxon>
    </lineage>
</organism>
<dbReference type="Proteomes" id="UP000070319">
    <property type="component" value="Unassembled WGS sequence"/>
</dbReference>
<dbReference type="PATRIC" id="fig|329854.7.peg.3985"/>
<feature type="transmembrane region" description="Helical" evidence="1">
    <location>
        <begin position="91"/>
        <end position="110"/>
    </location>
</feature>
<gene>
    <name evidence="3" type="ORF">HMPREF2531_03916</name>
</gene>
<dbReference type="Pfam" id="PF20448">
    <property type="entry name" value="DUF6705"/>
    <property type="match status" value="1"/>
</dbReference>
<dbReference type="EMBL" id="LTDF01000150">
    <property type="protein sequence ID" value="KXT44377.1"/>
    <property type="molecule type" value="Genomic_DNA"/>
</dbReference>
<evidence type="ECO:0000313" key="4">
    <source>
        <dbReference type="Proteomes" id="UP000070319"/>
    </source>
</evidence>
<evidence type="ECO:0000256" key="1">
    <source>
        <dbReference type="SAM" id="Phobius"/>
    </source>
</evidence>
<evidence type="ECO:0000259" key="2">
    <source>
        <dbReference type="Pfam" id="PF20448"/>
    </source>
</evidence>
<protein>
    <recommendedName>
        <fullName evidence="2">DUF6705 domain-containing protein</fullName>
    </recommendedName>
</protein>
<proteinExistence type="predicted"/>
<feature type="domain" description="DUF6705" evidence="2">
    <location>
        <begin position="88"/>
        <end position="268"/>
    </location>
</feature>
<keyword evidence="1" id="KW-0472">Membrane</keyword>
<reference evidence="3 4" key="1">
    <citation type="submission" date="2016-02" db="EMBL/GenBank/DDBJ databases">
        <authorList>
            <person name="Wen L."/>
            <person name="He K."/>
            <person name="Yang H."/>
        </authorList>
    </citation>
    <scope>NUCLEOTIDE SEQUENCE [LARGE SCALE GENOMIC DNA]</scope>
    <source>
        <strain evidence="3 4">KLE1704</strain>
    </source>
</reference>
<keyword evidence="1" id="KW-1133">Transmembrane helix</keyword>
<keyword evidence="1" id="KW-0812">Transmembrane</keyword>
<dbReference type="InterPro" id="IPR046551">
    <property type="entry name" value="DUF6705"/>
</dbReference>
<accession>A0A139KYW2</accession>
<name>A0A139KYW2_9BACE</name>
<feature type="transmembrane region" description="Helical" evidence="1">
    <location>
        <begin position="15"/>
        <end position="46"/>
    </location>
</feature>
<dbReference type="AlphaFoldDB" id="A0A139KYW2"/>
<comment type="caution">
    <text evidence="3">The sequence shown here is derived from an EMBL/GenBank/DDBJ whole genome shotgun (WGS) entry which is preliminary data.</text>
</comment>